<sequence>MSILDSIKMRNGIPTGKNITQQETEGYSPQQRLNFVTLGNAVELTTEILHGLMKGNSGLTDRQGDQRMLKRDIADLVGARLTARIQEAASTENGGQA</sequence>
<evidence type="ECO:0000313" key="1">
    <source>
        <dbReference type="EMBL" id="ANZ48277.1"/>
    </source>
</evidence>
<dbReference type="KEGG" id="vg:29057214"/>
<evidence type="ECO:0000313" key="2">
    <source>
        <dbReference type="Proteomes" id="UP000202181"/>
    </source>
</evidence>
<name>A0A1B2IAI0_9CAUD</name>
<dbReference type="GeneID" id="29057214"/>
<protein>
    <submittedName>
        <fullName evidence="1">Uncharacterized protein</fullName>
    </submittedName>
</protein>
<gene>
    <name evidence="1" type="ORF">ASESINO_264</name>
</gene>
<organism evidence="1 2">
    <name type="scientific">Erwinia phage vB_EamM_Asesino</name>
    <dbReference type="NCBI Taxonomy" id="1883370"/>
    <lineage>
        <taxon>Viruses</taxon>
        <taxon>Duplodnaviria</taxon>
        <taxon>Heunggongvirae</taxon>
        <taxon>Uroviricota</taxon>
        <taxon>Caudoviricetes</taxon>
        <taxon>Chimalliviridae</taxon>
        <taxon>Erskinevirus</taxon>
        <taxon>Erskinevirus asesino</taxon>
    </lineage>
</organism>
<dbReference type="OrthoDB" id="23053at10239"/>
<dbReference type="EMBL" id="KX397364">
    <property type="protein sequence ID" value="ANZ48277.1"/>
    <property type="molecule type" value="Genomic_DNA"/>
</dbReference>
<dbReference type="Proteomes" id="UP000202181">
    <property type="component" value="Segment"/>
</dbReference>
<dbReference type="RefSeq" id="YP_009290882.1">
    <property type="nucleotide sequence ID" value="NC_031107.2"/>
</dbReference>
<reference evidence="1" key="1">
    <citation type="submission" date="2016-06" db="EMBL/GenBank/DDBJ databases">
        <authorList>
            <person name="Berg J.A."/>
            <person name="Hyde J.R."/>
            <person name="Breakwell D.P."/>
            <person name="Hope S."/>
            <person name="Grose J.H."/>
        </authorList>
    </citation>
    <scope>NUCLEOTIDE SEQUENCE [LARGE SCALE GENOMIC DNA]</scope>
</reference>
<accession>A0A1B2IAI0</accession>
<keyword evidence="2" id="KW-1185">Reference proteome</keyword>
<proteinExistence type="predicted"/>